<organism evidence="2 3">
    <name type="scientific">Desulfoglaeba alkanexedens ALDC</name>
    <dbReference type="NCBI Taxonomy" id="980445"/>
    <lineage>
        <taxon>Bacteria</taxon>
        <taxon>Pseudomonadati</taxon>
        <taxon>Thermodesulfobacteriota</taxon>
        <taxon>Syntrophobacteria</taxon>
        <taxon>Syntrophobacterales</taxon>
        <taxon>Syntrophobacteraceae</taxon>
        <taxon>Desulfoglaeba</taxon>
    </lineage>
</organism>
<dbReference type="RefSeq" id="WP_137425433.1">
    <property type="nucleotide sequence ID" value="NZ_CP040098.1"/>
</dbReference>
<dbReference type="EMBL" id="CP040098">
    <property type="protein sequence ID" value="QCQ23153.1"/>
    <property type="molecule type" value="Genomic_DNA"/>
</dbReference>
<dbReference type="GO" id="GO:0004177">
    <property type="term" value="F:aminopeptidase activity"/>
    <property type="evidence" value="ECO:0007669"/>
    <property type="project" value="TreeGrafter"/>
</dbReference>
<comment type="similarity">
    <text evidence="1">Belongs to the peptidase S58 family.</text>
</comment>
<name>A0A4P8L5X7_9BACT</name>
<dbReference type="Gene3D" id="3.60.70.12">
    <property type="entry name" value="L-amino peptidase D-ALA esterase/amidase"/>
    <property type="match status" value="1"/>
</dbReference>
<dbReference type="AlphaFoldDB" id="A0A4P8L5X7"/>
<dbReference type="SUPFAM" id="SSF56266">
    <property type="entry name" value="DmpA/ArgJ-like"/>
    <property type="match status" value="1"/>
</dbReference>
<dbReference type="CDD" id="cd02252">
    <property type="entry name" value="nylC_like"/>
    <property type="match status" value="1"/>
</dbReference>
<reference evidence="2 3" key="1">
    <citation type="submission" date="2019-05" db="EMBL/GenBank/DDBJ databases">
        <title>The Complete Genome Sequence of the n-alkane-degrading Desulfoglaeba alkanexedens ALDC reveals multiple alkylsuccinate synthase gene clusters.</title>
        <authorList>
            <person name="Callaghan A.V."/>
            <person name="Davidova I.A."/>
            <person name="Duncan K.E."/>
            <person name="Morris B."/>
            <person name="McInerney M.J."/>
        </authorList>
    </citation>
    <scope>NUCLEOTIDE SEQUENCE [LARGE SCALE GENOMIC DNA]</scope>
    <source>
        <strain evidence="2 3">ALDC</strain>
    </source>
</reference>
<evidence type="ECO:0000256" key="1">
    <source>
        <dbReference type="ARBA" id="ARBA00007068"/>
    </source>
</evidence>
<dbReference type="InterPro" id="IPR016117">
    <property type="entry name" value="ArgJ-like_dom_sf"/>
</dbReference>
<accession>A0A4P8L5X7</accession>
<evidence type="ECO:0000313" key="3">
    <source>
        <dbReference type="Proteomes" id="UP000298602"/>
    </source>
</evidence>
<protein>
    <submittedName>
        <fullName evidence="2">P1 family peptidase</fullName>
    </submittedName>
</protein>
<reference evidence="2 3" key="2">
    <citation type="submission" date="2019-05" db="EMBL/GenBank/DDBJ databases">
        <authorList>
            <person name="Suflita J.M."/>
            <person name="Marks C.R."/>
        </authorList>
    </citation>
    <scope>NUCLEOTIDE SEQUENCE [LARGE SCALE GENOMIC DNA]</scope>
    <source>
        <strain evidence="2 3">ALDC</strain>
    </source>
</reference>
<evidence type="ECO:0000313" key="2">
    <source>
        <dbReference type="EMBL" id="QCQ23153.1"/>
    </source>
</evidence>
<dbReference type="Pfam" id="PF03576">
    <property type="entry name" value="Peptidase_S58"/>
    <property type="match status" value="1"/>
</dbReference>
<dbReference type="OrthoDB" id="9808347at2"/>
<keyword evidence="3" id="KW-1185">Reference proteome</keyword>
<dbReference type="PANTHER" id="PTHR36512:SF3">
    <property type="entry name" value="BLR5678 PROTEIN"/>
    <property type="match status" value="1"/>
</dbReference>
<dbReference type="KEGG" id="dax:FDQ92_13810"/>
<gene>
    <name evidence="2" type="ORF">FDQ92_13810</name>
</gene>
<sequence length="333" mass="33853">MIGNDTLTAVGNLMVGHAEHPGARTGCTVILSRGGAIAGVDVRGGAPGTYGTDSLQPINLVDRIHGLFFTGGSAFGLSVADGVRRFLKERAIGFDSAYGIIPIVAGAVIFDLGVNAGGPHPDADLGRQACENASDGPVAEGCVGAGAGATVGKLHGLDRSMKSGLGCALIEVPTGVKVGALMVVNAFGDVVDPLSGRPIAGCRDSAEGSRLVGTDAEIRRFKRLRGFSAGENTVVGVVATNVAFTKTELTKVAQMAQDGLARTVSPSHTLYDGDAVFALSCGDLTGVEVTVVGSLAAQAAAEAILRGVRRAEGRGAIPAVRDLFPEEGIRDRH</sequence>
<dbReference type="PANTHER" id="PTHR36512">
    <property type="entry name" value="D-AMINOPEPTIDASE"/>
    <property type="match status" value="1"/>
</dbReference>
<proteinExistence type="inferred from homology"/>
<dbReference type="InterPro" id="IPR005321">
    <property type="entry name" value="Peptidase_S58_DmpA"/>
</dbReference>
<dbReference type="Proteomes" id="UP000298602">
    <property type="component" value="Chromosome"/>
</dbReference>